<gene>
    <name evidence="2" type="ORF">MBLL_03956</name>
</gene>
<dbReference type="EMBL" id="LR743511">
    <property type="protein sequence ID" value="CAA2144835.1"/>
    <property type="molecule type" value="Genomic_DNA"/>
</dbReference>
<dbReference type="PANTHER" id="PTHR34203">
    <property type="entry name" value="METHYLTRANSFERASE, FKBM FAMILY PROTEIN"/>
    <property type="match status" value="1"/>
</dbReference>
<dbReference type="AlphaFoldDB" id="A0A679KCF2"/>
<feature type="domain" description="Methyltransferase FkbM" evidence="1">
    <location>
        <begin position="208"/>
        <end position="378"/>
    </location>
</feature>
<dbReference type="InterPro" id="IPR006342">
    <property type="entry name" value="FkbM_mtfrase"/>
</dbReference>
<name>A0A679KCF2_9HYPH</name>
<dbReference type="NCBIfam" id="TIGR01444">
    <property type="entry name" value="fkbM_fam"/>
    <property type="match status" value="1"/>
</dbReference>
<dbReference type="Pfam" id="PF05050">
    <property type="entry name" value="Methyltransf_21"/>
    <property type="match status" value="1"/>
</dbReference>
<dbReference type="SUPFAM" id="SSF53335">
    <property type="entry name" value="S-adenosyl-L-methionine-dependent methyltransferases"/>
    <property type="match status" value="1"/>
</dbReference>
<evidence type="ECO:0000313" key="2">
    <source>
        <dbReference type="EMBL" id="CAA2144835.1"/>
    </source>
</evidence>
<protein>
    <recommendedName>
        <fullName evidence="1">Methyltransferase FkbM domain-containing protein</fullName>
    </recommendedName>
</protein>
<organism evidence="2">
    <name type="scientific">Methylobacterium bullatum</name>
    <dbReference type="NCBI Taxonomy" id="570505"/>
    <lineage>
        <taxon>Bacteria</taxon>
        <taxon>Pseudomonadati</taxon>
        <taxon>Pseudomonadota</taxon>
        <taxon>Alphaproteobacteria</taxon>
        <taxon>Hyphomicrobiales</taxon>
        <taxon>Methylobacteriaceae</taxon>
        <taxon>Methylobacterium</taxon>
    </lineage>
</organism>
<dbReference type="InterPro" id="IPR029063">
    <property type="entry name" value="SAM-dependent_MTases_sf"/>
</dbReference>
<dbReference type="InterPro" id="IPR052514">
    <property type="entry name" value="SAM-dependent_MTase"/>
</dbReference>
<sequence>MDLGNLAQYGRSRSTTGWATNPLRRVVWWLIAPYFRGAATRIDAAINAKFDALVAANALDASVGAGSSASAAEFGKTWQERLSATVASQMGGLRKDSYAIAQRLAGIEEERGTLTERMSSLMREFYSTTDGFDRRHGQLEQAIRDVQAQVASHPDDKGLVVAKSPSGDRLLVRQHDHIGRRIIDGEEWEPHVRKAIEAAADPDGIAVDAGAYIGIHTMTMSRCFSAVHAFEPQKGIFQVLCGNLALNERLNVTTHNVALYDRSSAMRLAPQDHQEVEVPIRDGQPRYERLKNAAALSFEIAASGEEQIDAIALDALELDNVRMIKIDTQGSDFHVLKGAKQTILRCRPIVIFEWEQELAALHNSTMKDLHEFFDNIDYEVEILHETTPKRQLDYIAKPRLGA</sequence>
<dbReference type="RefSeq" id="WP_339163153.1">
    <property type="nucleotide sequence ID" value="NZ_LR743511.1"/>
</dbReference>
<proteinExistence type="predicted"/>
<evidence type="ECO:0000259" key="1">
    <source>
        <dbReference type="Pfam" id="PF05050"/>
    </source>
</evidence>
<accession>A0A679KCF2</accession>
<dbReference type="Gene3D" id="3.40.50.150">
    <property type="entry name" value="Vaccinia Virus protein VP39"/>
    <property type="match status" value="1"/>
</dbReference>
<dbReference type="PANTHER" id="PTHR34203:SF15">
    <property type="entry name" value="SLL1173 PROTEIN"/>
    <property type="match status" value="1"/>
</dbReference>
<reference evidence="2" key="1">
    <citation type="submission" date="2019-12" db="EMBL/GenBank/DDBJ databases">
        <authorList>
            <person name="Cremers G."/>
        </authorList>
    </citation>
    <scope>NUCLEOTIDE SEQUENCE</scope>
    <source>
        <strain evidence="2">Mbul2</strain>
    </source>
</reference>